<name>A0A6J3MCX3_9PEZI</name>
<dbReference type="GO" id="GO:0006310">
    <property type="term" value="P:DNA recombination"/>
    <property type="evidence" value="ECO:0007669"/>
    <property type="project" value="UniProtKB-KW"/>
</dbReference>
<proteinExistence type="predicted"/>
<reference evidence="4" key="1">
    <citation type="submission" date="2020-01" db="EMBL/GenBank/DDBJ databases">
        <authorList>
            <consortium name="DOE Joint Genome Institute"/>
            <person name="Haridas S."/>
            <person name="Albert R."/>
            <person name="Binder M."/>
            <person name="Bloem J."/>
            <person name="Labutti K."/>
            <person name="Salamov A."/>
            <person name="Andreopoulos B."/>
            <person name="Baker S.E."/>
            <person name="Barry K."/>
            <person name="Bills G."/>
            <person name="Bluhm B.H."/>
            <person name="Cannon C."/>
            <person name="Castanera R."/>
            <person name="Culley D.E."/>
            <person name="Daum C."/>
            <person name="Ezra D."/>
            <person name="Gonzalez J.B."/>
            <person name="Henrissat B."/>
            <person name="Kuo A."/>
            <person name="Liang C."/>
            <person name="Lipzen A."/>
            <person name="Lutzoni F."/>
            <person name="Magnuson J."/>
            <person name="Mondo S."/>
            <person name="Nolan M."/>
            <person name="Ohm R."/>
            <person name="Pangilinan J."/>
            <person name="Park H.-J."/>
            <person name="Ramirez L."/>
            <person name="Alfaro M."/>
            <person name="Sun H."/>
            <person name="Tritt A."/>
            <person name="Yoshinaga Y."/>
            <person name="Zwiers L.-H."/>
            <person name="Turgeon B.G."/>
            <person name="Goodwin S.B."/>
            <person name="Spatafora J.W."/>
            <person name="Crous P.W."/>
            <person name="Grigoriev I.V."/>
        </authorList>
    </citation>
    <scope>NUCLEOTIDE SEQUENCE</scope>
    <source>
        <strain evidence="4">CBS 342.82</strain>
    </source>
</reference>
<dbReference type="Proteomes" id="UP000504637">
    <property type="component" value="Unplaced"/>
</dbReference>
<dbReference type="AlphaFoldDB" id="A0A6J3MCX3"/>
<sequence length="728" mass="82130">MNFDSDDSDAEYIRALARGEVKETTPSRAKPTPHDRTLKTVTKTWIAFCEYRSSPVDKSDPFPTIPTEPELAAFLMYCTKKKTGYLAAGISTSTLNKYLTCIGSIVRERHNDYLGRDMKVRLNKFIREICVEKGASTKARPRPVATADVVLDLVHFLWALDIKEMHPRMRLQLSCLLLIFLFQGIRPGAIVESSSHPGTNEGVLYKDLIFRYVFSEGRPRMTVDIIYRNQKGSRGIEQKILGIALLEDGDTPESCPVAQLMALAIMDGALESIEHPDDLKKFEPNAHIKVKELKIRSTHREKPVFRGHPTSSTSNISEDRIMSGATLENKFKELAQRAGYGDKFLPYCIRRAHGQTIDNSISAAARRRRMGHANESSFQHYLGICSNADGQALMLGRAQSLQDLLTIHSMASNVHTGFEQHTAPGGEVHPATDALNLRAIPRPPTCPQLVTYLRYHPERLAVIEKLFDRATSTPKTEFRLCVGIWLAAASRTCLLVYPGTEALAKTCLCGLKSQKFLRHKTEYNAHILSCTSKSRPRHRFCYACVAWFDYGEEWRFHCAQHLQKLTLFCGNLVHESIVLSPWLCPFCLGDETREPCWRWRPFAGYRSTDRFAMHIDWHLDQVCSWPMRCPHPICTQNITSPQGFWCHAEEVHAIKLPRLALSEGNHADLTNIARPPSAKQQTGPDRDVDTCSGTVIDTKCRVTKARGKLQSGRTSRESAQLTHRALFA</sequence>
<feature type="compositionally biased region" description="Polar residues" evidence="2">
    <location>
        <begin position="711"/>
        <end position="721"/>
    </location>
</feature>
<accession>A0A6J3MCX3</accession>
<dbReference type="GeneID" id="54360636"/>
<dbReference type="SUPFAM" id="SSF56349">
    <property type="entry name" value="DNA breaking-rejoining enzymes"/>
    <property type="match status" value="1"/>
</dbReference>
<reference evidence="4" key="3">
    <citation type="submission" date="2025-08" db="UniProtKB">
        <authorList>
            <consortium name="RefSeq"/>
        </authorList>
    </citation>
    <scope>IDENTIFICATION</scope>
    <source>
        <strain evidence="4">CBS 342.82</strain>
    </source>
</reference>
<dbReference type="InterPro" id="IPR021842">
    <property type="entry name" value="DUF3435"/>
</dbReference>
<evidence type="ECO:0000256" key="2">
    <source>
        <dbReference type="SAM" id="MobiDB-lite"/>
    </source>
</evidence>
<dbReference type="Gene3D" id="1.10.443.10">
    <property type="entry name" value="Intergrase catalytic core"/>
    <property type="match status" value="1"/>
</dbReference>
<dbReference type="InterPro" id="IPR011010">
    <property type="entry name" value="DNA_brk_join_enz"/>
</dbReference>
<evidence type="ECO:0000313" key="3">
    <source>
        <dbReference type="Proteomes" id="UP000504637"/>
    </source>
</evidence>
<dbReference type="RefSeq" id="XP_033462911.1">
    <property type="nucleotide sequence ID" value="XM_033602836.1"/>
</dbReference>
<evidence type="ECO:0000256" key="1">
    <source>
        <dbReference type="ARBA" id="ARBA00023172"/>
    </source>
</evidence>
<dbReference type="GO" id="GO:0003677">
    <property type="term" value="F:DNA binding"/>
    <property type="evidence" value="ECO:0007669"/>
    <property type="project" value="InterPro"/>
</dbReference>
<organism evidence="4">
    <name type="scientific">Dissoconium aciculare CBS 342.82</name>
    <dbReference type="NCBI Taxonomy" id="1314786"/>
    <lineage>
        <taxon>Eukaryota</taxon>
        <taxon>Fungi</taxon>
        <taxon>Dikarya</taxon>
        <taxon>Ascomycota</taxon>
        <taxon>Pezizomycotina</taxon>
        <taxon>Dothideomycetes</taxon>
        <taxon>Dothideomycetidae</taxon>
        <taxon>Mycosphaerellales</taxon>
        <taxon>Dissoconiaceae</taxon>
        <taxon>Dissoconium</taxon>
    </lineage>
</organism>
<feature type="region of interest" description="Disordered" evidence="2">
    <location>
        <begin position="707"/>
        <end position="728"/>
    </location>
</feature>
<keyword evidence="3" id="KW-1185">Reference proteome</keyword>
<dbReference type="GO" id="GO:0015074">
    <property type="term" value="P:DNA integration"/>
    <property type="evidence" value="ECO:0007669"/>
    <property type="project" value="InterPro"/>
</dbReference>
<reference evidence="4" key="2">
    <citation type="submission" date="2020-04" db="EMBL/GenBank/DDBJ databases">
        <authorList>
            <consortium name="NCBI Genome Project"/>
        </authorList>
    </citation>
    <scope>NUCLEOTIDE SEQUENCE</scope>
    <source>
        <strain evidence="4">CBS 342.82</strain>
    </source>
</reference>
<evidence type="ECO:0000313" key="4">
    <source>
        <dbReference type="RefSeq" id="XP_033462911.1"/>
    </source>
</evidence>
<dbReference type="PANTHER" id="PTHR37535:SF4">
    <property type="entry name" value="FLUG DOMAIN-CONTAINING PROTEIN"/>
    <property type="match status" value="1"/>
</dbReference>
<protein>
    <submittedName>
        <fullName evidence="4">Uncharacterized protein</fullName>
    </submittedName>
</protein>
<dbReference type="InterPro" id="IPR013762">
    <property type="entry name" value="Integrase-like_cat_sf"/>
</dbReference>
<keyword evidence="1" id="KW-0233">DNA recombination</keyword>
<dbReference type="OrthoDB" id="3943630at2759"/>
<dbReference type="Pfam" id="PF11917">
    <property type="entry name" value="DUF3435"/>
    <property type="match status" value="1"/>
</dbReference>
<dbReference type="PANTHER" id="PTHR37535">
    <property type="entry name" value="FLUG DOMAIN PROTEIN"/>
    <property type="match status" value="1"/>
</dbReference>
<gene>
    <name evidence="4" type="ORF">K489DRAFT_367154</name>
</gene>